<dbReference type="PANTHER" id="PTHR11216:SF170">
    <property type="entry name" value="DYNAMIN ASSOCIATED PROTEIN 160, ISOFORM D"/>
    <property type="match status" value="1"/>
</dbReference>
<gene>
    <name evidence="6" type="ORF">CANINC_004768</name>
</gene>
<dbReference type="PROSITE" id="PS50031">
    <property type="entry name" value="EH"/>
    <property type="match status" value="3"/>
</dbReference>
<accession>A0A4T0WWT3</accession>
<feature type="region of interest" description="Disordered" evidence="2">
    <location>
        <begin position="869"/>
        <end position="896"/>
    </location>
</feature>
<feature type="coiled-coil region" evidence="1">
    <location>
        <begin position="599"/>
        <end position="808"/>
    </location>
</feature>
<reference evidence="6 7" key="1">
    <citation type="journal article" date="2019" name="Front. Genet.">
        <title>Whole-Genome Sequencing of the Opportunistic Yeast Pathogen Candida inconspicua Uncovers Its Hybrid Origin.</title>
        <authorList>
            <person name="Mixao V."/>
            <person name="Hansen A.P."/>
            <person name="Saus E."/>
            <person name="Boekhout T."/>
            <person name="Lass-Florl C."/>
            <person name="Gabaldon T."/>
        </authorList>
    </citation>
    <scope>NUCLEOTIDE SEQUENCE [LARGE SCALE GENOMIC DNA]</scope>
    <source>
        <strain evidence="6 7">CBS 180</strain>
    </source>
</reference>
<dbReference type="GO" id="GO:0016197">
    <property type="term" value="P:endosomal transport"/>
    <property type="evidence" value="ECO:0007669"/>
    <property type="project" value="TreeGrafter"/>
</dbReference>
<dbReference type="PANTHER" id="PTHR11216">
    <property type="entry name" value="EH DOMAIN"/>
    <property type="match status" value="1"/>
</dbReference>
<feature type="region of interest" description="Disordered" evidence="2">
    <location>
        <begin position="1169"/>
        <end position="1205"/>
    </location>
</feature>
<proteinExistence type="predicted"/>
<dbReference type="InterPro" id="IPR000261">
    <property type="entry name" value="EH_dom"/>
</dbReference>
<dbReference type="InterPro" id="IPR011992">
    <property type="entry name" value="EF-hand-dom_pair"/>
</dbReference>
<evidence type="ECO:0000313" key="7">
    <source>
        <dbReference type="Proteomes" id="UP000307173"/>
    </source>
</evidence>
<feature type="domain" description="EH" evidence="4">
    <location>
        <begin position="290"/>
        <end position="379"/>
    </location>
</feature>
<protein>
    <recommendedName>
        <fullName evidence="8">Actin cytoskeleton-regulatory complex protein PAN1</fullName>
    </recommendedName>
</protein>
<dbReference type="GO" id="GO:0005509">
    <property type="term" value="F:calcium ion binding"/>
    <property type="evidence" value="ECO:0007669"/>
    <property type="project" value="InterPro"/>
</dbReference>
<dbReference type="SUPFAM" id="SSF46934">
    <property type="entry name" value="UBA-like"/>
    <property type="match status" value="1"/>
</dbReference>
<feature type="domain" description="EF-hand" evidence="5">
    <location>
        <begin position="176"/>
        <end position="211"/>
    </location>
</feature>
<organism evidence="6 7">
    <name type="scientific">Pichia inconspicua</name>
    <dbReference type="NCBI Taxonomy" id="52247"/>
    <lineage>
        <taxon>Eukaryota</taxon>
        <taxon>Fungi</taxon>
        <taxon>Dikarya</taxon>
        <taxon>Ascomycota</taxon>
        <taxon>Saccharomycotina</taxon>
        <taxon>Pichiomycetes</taxon>
        <taxon>Pichiales</taxon>
        <taxon>Pichiaceae</taxon>
        <taxon>Pichia</taxon>
    </lineage>
</organism>
<feature type="compositionally biased region" description="Low complexity" evidence="2">
    <location>
        <begin position="441"/>
        <end position="450"/>
    </location>
</feature>
<evidence type="ECO:0000259" key="4">
    <source>
        <dbReference type="PROSITE" id="PS50031"/>
    </source>
</evidence>
<dbReference type="GO" id="GO:0006897">
    <property type="term" value="P:endocytosis"/>
    <property type="evidence" value="ECO:0007669"/>
    <property type="project" value="TreeGrafter"/>
</dbReference>
<evidence type="ECO:0000259" key="5">
    <source>
        <dbReference type="PROSITE" id="PS50222"/>
    </source>
</evidence>
<dbReference type="GO" id="GO:0005886">
    <property type="term" value="C:plasma membrane"/>
    <property type="evidence" value="ECO:0007669"/>
    <property type="project" value="TreeGrafter"/>
</dbReference>
<dbReference type="OrthoDB" id="524326at2759"/>
<feature type="compositionally biased region" description="Low complexity" evidence="2">
    <location>
        <begin position="1069"/>
        <end position="1091"/>
    </location>
</feature>
<dbReference type="STRING" id="52247.A0A4T0WWT3"/>
<keyword evidence="1" id="KW-0175">Coiled coil</keyword>
<dbReference type="InterPro" id="IPR009060">
    <property type="entry name" value="UBA-like_sf"/>
</dbReference>
<feature type="compositionally biased region" description="Polar residues" evidence="2">
    <location>
        <begin position="1014"/>
        <end position="1024"/>
    </location>
</feature>
<feature type="compositionally biased region" description="Polar residues" evidence="2">
    <location>
        <begin position="946"/>
        <end position="964"/>
    </location>
</feature>
<feature type="compositionally biased region" description="Polar residues" evidence="2">
    <location>
        <begin position="1169"/>
        <end position="1182"/>
    </location>
</feature>
<evidence type="ECO:0000256" key="2">
    <source>
        <dbReference type="SAM" id="MobiDB-lite"/>
    </source>
</evidence>
<dbReference type="InterPro" id="IPR002048">
    <property type="entry name" value="EF_hand_dom"/>
</dbReference>
<feature type="domain" description="EH" evidence="4">
    <location>
        <begin position="12"/>
        <end position="96"/>
    </location>
</feature>
<dbReference type="Gene3D" id="1.10.238.10">
    <property type="entry name" value="EF-hand"/>
    <property type="match status" value="3"/>
</dbReference>
<dbReference type="GO" id="GO:0005737">
    <property type="term" value="C:cytoplasm"/>
    <property type="evidence" value="ECO:0007669"/>
    <property type="project" value="TreeGrafter"/>
</dbReference>
<evidence type="ECO:0000313" key="6">
    <source>
        <dbReference type="EMBL" id="TID14480.1"/>
    </source>
</evidence>
<dbReference type="InterPro" id="IPR015940">
    <property type="entry name" value="UBA"/>
</dbReference>
<comment type="caution">
    <text evidence="6">The sequence shown here is derived from an EMBL/GenBank/DDBJ whole genome shotgun (WGS) entry which is preliminary data.</text>
</comment>
<dbReference type="SMART" id="SM00054">
    <property type="entry name" value="EFh"/>
    <property type="match status" value="2"/>
</dbReference>
<feature type="domain" description="UBA" evidence="3">
    <location>
        <begin position="1208"/>
        <end position="1249"/>
    </location>
</feature>
<feature type="region of interest" description="Disordered" evidence="2">
    <location>
        <begin position="422"/>
        <end position="542"/>
    </location>
</feature>
<feature type="domain" description="EF-hand" evidence="5">
    <location>
        <begin position="45"/>
        <end position="80"/>
    </location>
</feature>
<evidence type="ECO:0008006" key="8">
    <source>
        <dbReference type="Google" id="ProtNLM"/>
    </source>
</evidence>
<dbReference type="Gene3D" id="1.10.8.10">
    <property type="entry name" value="DNA helicase RuvA subunit, C-terminal domain"/>
    <property type="match status" value="1"/>
</dbReference>
<dbReference type="CDD" id="cd00052">
    <property type="entry name" value="EH"/>
    <property type="match status" value="3"/>
</dbReference>
<feature type="compositionally biased region" description="Acidic residues" evidence="2">
    <location>
        <begin position="478"/>
        <end position="492"/>
    </location>
</feature>
<feature type="domain" description="EH" evidence="4">
    <location>
        <begin position="145"/>
        <end position="234"/>
    </location>
</feature>
<feature type="compositionally biased region" description="Polar residues" evidence="2">
    <location>
        <begin position="524"/>
        <end position="542"/>
    </location>
</feature>
<keyword evidence="7" id="KW-1185">Reference proteome</keyword>
<dbReference type="PROSITE" id="PS50222">
    <property type="entry name" value="EF_HAND_2"/>
    <property type="match status" value="2"/>
</dbReference>
<feature type="compositionally biased region" description="Pro residues" evidence="2">
    <location>
        <begin position="427"/>
        <end position="436"/>
    </location>
</feature>
<feature type="compositionally biased region" description="Polar residues" evidence="2">
    <location>
        <begin position="1057"/>
        <end position="1068"/>
    </location>
</feature>
<feature type="compositionally biased region" description="Low complexity" evidence="2">
    <location>
        <begin position="1183"/>
        <end position="1204"/>
    </location>
</feature>
<dbReference type="PROSITE" id="PS50030">
    <property type="entry name" value="UBA"/>
    <property type="match status" value="1"/>
</dbReference>
<evidence type="ECO:0000256" key="1">
    <source>
        <dbReference type="SAM" id="Coils"/>
    </source>
</evidence>
<dbReference type="Proteomes" id="UP000307173">
    <property type="component" value="Unassembled WGS sequence"/>
</dbReference>
<feature type="compositionally biased region" description="Basic and acidic residues" evidence="2">
    <location>
        <begin position="869"/>
        <end position="878"/>
    </location>
</feature>
<dbReference type="SMART" id="SM00027">
    <property type="entry name" value="EH"/>
    <property type="match status" value="3"/>
</dbReference>
<dbReference type="InterPro" id="IPR041969">
    <property type="entry name" value="VP13D_UBA"/>
</dbReference>
<name>A0A4T0WWT3_9ASCO</name>
<sequence>MPELREPLTAQELKFYGSIFQTLDPTNSGTVSGGVAKPLLEASGLPLTTLGEIWNIADSANKGYLDKTQFCVAMRLIGHAQSGQMVTESTKEYAAPLAKFGHIQPNLTGTAVPQSSSTVGSRVSSNSSTRITNPSLIVPLLSPTQAANFGAMFDKTAVGGILPGNQAKAIFMKARLPVSVLEQVWDLVDQTGSGQLSKPQFIVAMHPIQCFMNKSLTALPAALSDQLWKVAQDAAFGNNTTSSPTSPAIEIPQPKYTTAPATNTVAPPSPLKKQMSGPTNLNTWIMSDQQKHQYGAIFDTLDTKHESIISSGTVANFLMTSKLPNETLANIWELSNLDQSENFNKQEFSIAMYLVQKTLAGYELPEQTPIELIKSSSLNNTDINVAEIPAVAPQSFADAKAQAAPQRSASHMDDLLGIFKTADQVAPSPPPPPPPHYHNHQQFSQQQQQQSPPPTLQQFGSNFGREMQQKSYLPNQIAEEEESSDDEDEAPENLDLPRLRGSASVAPEIPGRSSKPHYDALKSIGSQDSTPTMFSSQPASGFTNSPNAANVANVSQGFSSGSMAASAGIGALAGAAVGFTGSAVANAFSGSGNNDQAEIKAINNQITQASVDIANHSNEVNSLSKQTSIISSKKEKAQNDLNKILNTKESIIQKLNQLKALNEKESQQVIEVQNLVIKSKAESDELENQLRIAEANYHAEQTKKDQLQQQYDEAQKQNQIVKEKLGTLNAETTDLKQQIEEISAKLNQANNLLAVTQQQVVTQEQENEELKVRLSDLNNTIFQVESKHQSLLAKLSSLNDENLELHEQHTDLSIKSANKNVEYSQTLADAASKGLAHDDDIDVSQGEVPTAELDDDFDKVFGLTPAENVKEVSKKSEGSENSDFTTPSSSGVTSATELSSNIGNVALGAGIGAVGGLALGHAAHHSDTSSTQNNAPLSERNDTGDEANTSGASTIENSPLSSQVLPEGQPEITEPEVIDSVVSETPEPQGESFELVERPEEKEDITDTEDSKQTDTPVENTPNQKIDDEFPANQEVGGGESSSSTSSQESFEDAPVAQTSGDKNPFSKNTTPVPEGTTTATATATENSASVSQAADMFDDLGLEDAVVDENDAFEAQPLQNQGLGGFSFSGLEPAETTAADGDDWEQVFAGFGNDPNVVNATEDVAFTSSGPIQPTAPSTEFTSSPSATSVPAPTAPTSSTTTAGEYTNAQKLAIEELSAMGFEKDDIIVALEKNNWNIDDASNYLIDA</sequence>
<dbReference type="CDD" id="cd14306">
    <property type="entry name" value="UBA_VP13D"/>
    <property type="match status" value="1"/>
</dbReference>
<feature type="compositionally biased region" description="Polar residues" evidence="2">
    <location>
        <begin position="879"/>
        <end position="896"/>
    </location>
</feature>
<evidence type="ECO:0000259" key="3">
    <source>
        <dbReference type="PROSITE" id="PS50030"/>
    </source>
</evidence>
<feature type="region of interest" description="Disordered" evidence="2">
    <location>
        <begin position="924"/>
        <end position="1091"/>
    </location>
</feature>
<dbReference type="EMBL" id="SELW01000658">
    <property type="protein sequence ID" value="TID14480.1"/>
    <property type="molecule type" value="Genomic_DNA"/>
</dbReference>
<dbReference type="Pfam" id="PF12763">
    <property type="entry name" value="EH"/>
    <property type="match status" value="3"/>
</dbReference>
<dbReference type="AlphaFoldDB" id="A0A4T0WWT3"/>
<dbReference type="SUPFAM" id="SSF47473">
    <property type="entry name" value="EF-hand"/>
    <property type="match status" value="3"/>
</dbReference>
<dbReference type="Pfam" id="PF00627">
    <property type="entry name" value="UBA"/>
    <property type="match status" value="1"/>
</dbReference>
<dbReference type="SMART" id="SM00165">
    <property type="entry name" value="UBA"/>
    <property type="match status" value="1"/>
</dbReference>